<evidence type="ECO:0000256" key="3">
    <source>
        <dbReference type="ARBA" id="ARBA00022448"/>
    </source>
</evidence>
<sequence>MIKLKDVSFTYQGSDGNNLYDINLHIKKGECVLISGKSGCGKTTILRLINGLIPNFYMGKLSGSIMACNMDISVSPSYKIAEKIGMVYQNPRSQFFNIDTDSEIAFGIENLSYPRNELLRRVDKTIKDIGLQNIMGRGIFELSGGEKQKVAFGSIYAMEPEIYLLDEPSANLDTKCTEQLRQRLKLLKKQGKTIVITEHRLYYLQDIVDRVVYMNKGKIENCFTSKEFFSQSEEKRKRLGLRGFDFSLIDIQNNLLSKETIFELQNISTGYGKKVVIQDMTIGASQGEIIGITGHNGAGKSTLAETICGLRKPISGQLMWKGKPISEKQLLKLSYMVMQDVDYQLFADSVENECTYGMDNVEIEKVLNTLKTLNLLEFREKHPGTLSGGQKQRLAVAVSMICQKKILIFDEPTSGLDLEGMIKVTDLLKKLAEMGKVIFVITHDYEFITEVCTRVVRIDEGTLSFDLPLNINNKNEIARHFICNSLESEA</sequence>
<evidence type="ECO:0000256" key="1">
    <source>
        <dbReference type="ARBA" id="ARBA00004202"/>
    </source>
</evidence>
<dbReference type="CDD" id="cd03226">
    <property type="entry name" value="ABC_cobalt_CbiO_domain2"/>
    <property type="match status" value="1"/>
</dbReference>
<evidence type="ECO:0000259" key="11">
    <source>
        <dbReference type="PROSITE" id="PS50893"/>
    </source>
</evidence>
<feature type="domain" description="ABC transporter" evidence="11">
    <location>
        <begin position="262"/>
        <end position="485"/>
    </location>
</feature>
<evidence type="ECO:0000256" key="7">
    <source>
        <dbReference type="ARBA" id="ARBA00022840"/>
    </source>
</evidence>
<evidence type="ECO:0000256" key="8">
    <source>
        <dbReference type="ARBA" id="ARBA00022967"/>
    </source>
</evidence>
<comment type="caution">
    <text evidence="12">The sequence shown here is derived from an EMBL/GenBank/DDBJ whole genome shotgun (WGS) entry which is preliminary data.</text>
</comment>
<keyword evidence="6" id="KW-0547">Nucleotide-binding</keyword>
<evidence type="ECO:0000256" key="5">
    <source>
        <dbReference type="ARBA" id="ARBA00022737"/>
    </source>
</evidence>
<dbReference type="Proteomes" id="UP000469523">
    <property type="component" value="Unassembled WGS sequence"/>
</dbReference>
<dbReference type="PANTHER" id="PTHR43553:SF23">
    <property type="entry name" value="ABC TRANSPORTER ATP-BINDING COMPONENT"/>
    <property type="match status" value="1"/>
</dbReference>
<keyword evidence="3" id="KW-0813">Transport</keyword>
<accession>A0A6N7XLQ5</accession>
<proteinExistence type="inferred from homology"/>
<evidence type="ECO:0000256" key="6">
    <source>
        <dbReference type="ARBA" id="ARBA00022741"/>
    </source>
</evidence>
<keyword evidence="4" id="KW-1003">Cell membrane</keyword>
<protein>
    <submittedName>
        <fullName evidence="12">Energy-coupling factor ABC transporter ATP-binding protein</fullName>
    </submittedName>
</protein>
<dbReference type="SUPFAM" id="SSF52540">
    <property type="entry name" value="P-loop containing nucleoside triphosphate hydrolases"/>
    <property type="match status" value="2"/>
</dbReference>
<evidence type="ECO:0000256" key="9">
    <source>
        <dbReference type="ARBA" id="ARBA00023136"/>
    </source>
</evidence>
<evidence type="ECO:0000256" key="4">
    <source>
        <dbReference type="ARBA" id="ARBA00022475"/>
    </source>
</evidence>
<keyword evidence="5" id="KW-0677">Repeat</keyword>
<keyword evidence="8" id="KW-1278">Translocase</keyword>
<dbReference type="InterPro" id="IPR015856">
    <property type="entry name" value="ABC_transpr_CbiO/EcfA_su"/>
</dbReference>
<evidence type="ECO:0000256" key="2">
    <source>
        <dbReference type="ARBA" id="ARBA00005417"/>
    </source>
</evidence>
<dbReference type="GO" id="GO:0042626">
    <property type="term" value="F:ATPase-coupled transmembrane transporter activity"/>
    <property type="evidence" value="ECO:0007669"/>
    <property type="project" value="TreeGrafter"/>
</dbReference>
<name>A0A6N7XLQ5_9FIRM</name>
<evidence type="ECO:0000313" key="12">
    <source>
        <dbReference type="EMBL" id="MSU01702.1"/>
    </source>
</evidence>
<dbReference type="AlphaFoldDB" id="A0A6N7XLQ5"/>
<evidence type="ECO:0000313" key="13">
    <source>
        <dbReference type="Proteomes" id="UP000469523"/>
    </source>
</evidence>
<dbReference type="InterPro" id="IPR027417">
    <property type="entry name" value="P-loop_NTPase"/>
</dbReference>
<keyword evidence="9" id="KW-0472">Membrane</keyword>
<dbReference type="PROSITE" id="PS50893">
    <property type="entry name" value="ABC_TRANSPORTER_2"/>
    <property type="match status" value="2"/>
</dbReference>
<comment type="similarity">
    <text evidence="2">Belongs to the ABC transporter superfamily.</text>
</comment>
<dbReference type="CDD" id="cd03225">
    <property type="entry name" value="ABC_cobalt_CbiO_domain1"/>
    <property type="match status" value="1"/>
</dbReference>
<dbReference type="GO" id="GO:0005524">
    <property type="term" value="F:ATP binding"/>
    <property type="evidence" value="ECO:0007669"/>
    <property type="project" value="UniProtKB-KW"/>
</dbReference>
<dbReference type="InterPro" id="IPR050095">
    <property type="entry name" value="ECF_ABC_transporter_ATP-bd"/>
</dbReference>
<dbReference type="PROSITE" id="PS00211">
    <property type="entry name" value="ABC_TRANSPORTER_1"/>
    <property type="match status" value="2"/>
</dbReference>
<dbReference type="GO" id="GO:0043190">
    <property type="term" value="C:ATP-binding cassette (ABC) transporter complex"/>
    <property type="evidence" value="ECO:0007669"/>
    <property type="project" value="TreeGrafter"/>
</dbReference>
<comment type="function">
    <text evidence="10">Probably part of an ABC transporter complex. Responsible for energy coupling to the transport system.</text>
</comment>
<dbReference type="Pfam" id="PF00005">
    <property type="entry name" value="ABC_tran"/>
    <property type="match status" value="2"/>
</dbReference>
<evidence type="ECO:0000256" key="10">
    <source>
        <dbReference type="ARBA" id="ARBA00025157"/>
    </source>
</evidence>
<dbReference type="Gene3D" id="3.40.50.300">
    <property type="entry name" value="P-loop containing nucleotide triphosphate hydrolases"/>
    <property type="match status" value="2"/>
</dbReference>
<dbReference type="RefSeq" id="WP_154440112.1">
    <property type="nucleotide sequence ID" value="NZ_JAHLPJ010000001.1"/>
</dbReference>
<reference evidence="12 13" key="1">
    <citation type="submission" date="2019-09" db="EMBL/GenBank/DDBJ databases">
        <title>In-depth cultivation of the pig gut microbiome towards novel bacterial diversity and tailored functional studies.</title>
        <authorList>
            <person name="Wylensek D."/>
            <person name="Hitch T.C.A."/>
            <person name="Clavel T."/>
        </authorList>
    </citation>
    <scope>NUCLEOTIDE SEQUENCE [LARGE SCALE GENOMIC DNA]</scope>
    <source>
        <strain evidence="12 13">WCA3-693-APC-4?</strain>
    </source>
</reference>
<comment type="subcellular location">
    <subcellularLocation>
        <location evidence="1">Cell membrane</location>
        <topology evidence="1">Peripheral membrane protein</topology>
    </subcellularLocation>
</comment>
<dbReference type="InterPro" id="IPR003593">
    <property type="entry name" value="AAA+_ATPase"/>
</dbReference>
<dbReference type="InterPro" id="IPR003439">
    <property type="entry name" value="ABC_transporter-like_ATP-bd"/>
</dbReference>
<gene>
    <name evidence="12" type="ORF">FYJ83_09515</name>
</gene>
<keyword evidence="13" id="KW-1185">Reference proteome</keyword>
<dbReference type="PANTHER" id="PTHR43553">
    <property type="entry name" value="HEAVY METAL TRANSPORTER"/>
    <property type="match status" value="1"/>
</dbReference>
<dbReference type="EMBL" id="VUNQ01000018">
    <property type="protein sequence ID" value="MSU01702.1"/>
    <property type="molecule type" value="Genomic_DNA"/>
</dbReference>
<dbReference type="InterPro" id="IPR017871">
    <property type="entry name" value="ABC_transporter-like_CS"/>
</dbReference>
<dbReference type="GO" id="GO:0016887">
    <property type="term" value="F:ATP hydrolysis activity"/>
    <property type="evidence" value="ECO:0007669"/>
    <property type="project" value="InterPro"/>
</dbReference>
<organism evidence="12 13">
    <name type="scientific">Tissierella pigra</name>
    <dbReference type="NCBI Taxonomy" id="2607614"/>
    <lineage>
        <taxon>Bacteria</taxon>
        <taxon>Bacillati</taxon>
        <taxon>Bacillota</taxon>
        <taxon>Tissierellia</taxon>
        <taxon>Tissierellales</taxon>
        <taxon>Tissierellaceae</taxon>
        <taxon>Tissierella</taxon>
    </lineage>
</organism>
<dbReference type="FunFam" id="3.40.50.300:FF:000224">
    <property type="entry name" value="Energy-coupling factor transporter ATP-binding protein EcfA"/>
    <property type="match status" value="1"/>
</dbReference>
<dbReference type="SMART" id="SM00382">
    <property type="entry name" value="AAA"/>
    <property type="match status" value="2"/>
</dbReference>
<feature type="domain" description="ABC transporter" evidence="11">
    <location>
        <begin position="2"/>
        <end position="241"/>
    </location>
</feature>
<keyword evidence="7 12" id="KW-0067">ATP-binding</keyword>